<gene>
    <name evidence="2" type="ORF">SAMN04488507_101626</name>
    <name evidence="1" type="ORF">TFLO_970</name>
</gene>
<proteinExistence type="predicted"/>
<organism evidence="2 4">
    <name type="scientific">Trichococcus flocculiformis</name>
    <dbReference type="NCBI Taxonomy" id="82803"/>
    <lineage>
        <taxon>Bacteria</taxon>
        <taxon>Bacillati</taxon>
        <taxon>Bacillota</taxon>
        <taxon>Bacilli</taxon>
        <taxon>Lactobacillales</taxon>
        <taxon>Carnobacteriaceae</taxon>
        <taxon>Trichococcus</taxon>
    </lineage>
</organism>
<evidence type="ECO:0000313" key="1">
    <source>
        <dbReference type="EMBL" id="CZQ88294.1"/>
    </source>
</evidence>
<dbReference type="Proteomes" id="UP000199686">
    <property type="component" value="Unassembled WGS sequence"/>
</dbReference>
<dbReference type="EMBL" id="FJMZ01000007">
    <property type="protein sequence ID" value="CZQ88294.1"/>
    <property type="molecule type" value="Genomic_DNA"/>
</dbReference>
<comment type="caution">
    <text evidence="2">The sequence shown here is derived from an EMBL/GenBank/DDBJ whole genome shotgun (WGS) entry which is preliminary data.</text>
</comment>
<evidence type="ECO:0000313" key="2">
    <source>
        <dbReference type="EMBL" id="SFH80367.1"/>
    </source>
</evidence>
<dbReference type="AlphaFoldDB" id="A0AB38BHZ3"/>
<sequence length="184" mass="21559">MKQTIRTDEIIHVTHPISVPSILQNGLIPNYREGLTINEETDFLNEILNKHRPGNIKLDRTECVFLLFKRDYLQHKHTEKFLSVDMRGIDTTKTSVFSNSVLTGIRKAIQFNSDEQIIKDICTLYWNSIVPFPIFFDKHDEIVRLWDRQIANQNIQPFPYGPEILYFGKIKPEFISYESSSRKG</sequence>
<reference evidence="1 3" key="1">
    <citation type="submission" date="2016-02" db="EMBL/GenBank/DDBJ databases">
        <authorList>
            <person name="Strepis N."/>
        </authorList>
    </citation>
    <scope>NUCLEOTIDE SEQUENCE [LARGE SCALE GENOMIC DNA]</scope>
    <source>
        <strain evidence="1">Trichococcus flocculiformis</strain>
    </source>
</reference>
<reference evidence="2 4" key="2">
    <citation type="submission" date="2016-10" db="EMBL/GenBank/DDBJ databases">
        <authorList>
            <person name="Varghese N."/>
            <person name="Submissions S."/>
        </authorList>
    </citation>
    <scope>NUCLEOTIDE SEQUENCE [LARGE SCALE GENOMIC DNA]</scope>
    <source>
        <strain evidence="2 4">DSM 2094</strain>
    </source>
</reference>
<name>A0AB38BHZ3_9LACT</name>
<accession>A0AB38BHZ3</accession>
<protein>
    <submittedName>
        <fullName evidence="2">Uncharacterized protein</fullName>
    </submittedName>
</protein>
<evidence type="ECO:0000313" key="3">
    <source>
        <dbReference type="Proteomes" id="UP000195947"/>
    </source>
</evidence>
<dbReference type="Proteomes" id="UP000195947">
    <property type="component" value="Unassembled WGS sequence"/>
</dbReference>
<evidence type="ECO:0000313" key="4">
    <source>
        <dbReference type="Proteomes" id="UP000199686"/>
    </source>
</evidence>
<dbReference type="RefSeq" id="WP_086988548.1">
    <property type="nucleotide sequence ID" value="NZ_FJMZ01000007.1"/>
</dbReference>
<keyword evidence="3" id="KW-1185">Reference proteome</keyword>
<dbReference type="EMBL" id="FOQC01000016">
    <property type="protein sequence ID" value="SFH80367.1"/>
    <property type="molecule type" value="Genomic_DNA"/>
</dbReference>